<comment type="caution">
    <text evidence="1">The sequence shown here is derived from an EMBL/GenBank/DDBJ whole genome shotgun (WGS) entry which is preliminary data.</text>
</comment>
<reference evidence="1 2" key="1">
    <citation type="submission" date="2018-04" db="EMBL/GenBank/DDBJ databases">
        <title>Genomic Encyclopedia of Archaeal and Bacterial Type Strains, Phase II (KMG-II): from individual species to whole genera.</title>
        <authorList>
            <person name="Goeker M."/>
        </authorList>
    </citation>
    <scope>NUCLEOTIDE SEQUENCE [LARGE SCALE GENOMIC DNA]</scope>
    <source>
        <strain evidence="1 2">DSM 100162</strain>
    </source>
</reference>
<dbReference type="InterPro" id="IPR007263">
    <property type="entry name" value="DCC1-like"/>
</dbReference>
<proteinExistence type="predicted"/>
<name>A0A2T5YEZ2_9BACT</name>
<accession>A0A2T5YEZ2</accession>
<dbReference type="Pfam" id="PF04134">
    <property type="entry name" value="DCC1-like"/>
    <property type="match status" value="1"/>
</dbReference>
<dbReference type="Proteomes" id="UP000244225">
    <property type="component" value="Unassembled WGS sequence"/>
</dbReference>
<dbReference type="EMBL" id="QBKI01000008">
    <property type="protein sequence ID" value="PTX15271.1"/>
    <property type="molecule type" value="Genomic_DNA"/>
</dbReference>
<keyword evidence="2" id="KW-1185">Reference proteome</keyword>
<evidence type="ECO:0000313" key="2">
    <source>
        <dbReference type="Proteomes" id="UP000244225"/>
    </source>
</evidence>
<gene>
    <name evidence="1" type="ORF">C8N40_108163</name>
</gene>
<organism evidence="1 2">
    <name type="scientific">Pontibacter mucosus</name>
    <dbReference type="NCBI Taxonomy" id="1649266"/>
    <lineage>
        <taxon>Bacteria</taxon>
        <taxon>Pseudomonadati</taxon>
        <taxon>Bacteroidota</taxon>
        <taxon>Cytophagia</taxon>
        <taxon>Cytophagales</taxon>
        <taxon>Hymenobacteraceae</taxon>
        <taxon>Pontibacter</taxon>
    </lineage>
</organism>
<evidence type="ECO:0000313" key="1">
    <source>
        <dbReference type="EMBL" id="PTX15271.1"/>
    </source>
</evidence>
<sequence length="146" mass="16830">MQQLGTTDVSLSNGGMTKTNASGLSHPMLVYDGDCSFCKYWVNRWRRKTGDKVKYTSFQELPEEFRGTTHAQFRRSVYLFTTYGQRLHGAAAVAALLHLSGHSTWNWLYHRLPLAGKVAEAGYRIVADNRDFFFRLTKLFFRDNPR</sequence>
<dbReference type="GO" id="GO:0015035">
    <property type="term" value="F:protein-disulfide reductase activity"/>
    <property type="evidence" value="ECO:0007669"/>
    <property type="project" value="InterPro"/>
</dbReference>
<dbReference type="AlphaFoldDB" id="A0A2T5YEZ2"/>
<dbReference type="OrthoDB" id="9785438at2"/>
<protein>
    <submittedName>
        <fullName evidence="1">Putative DCC family thiol-disulfide oxidoreductase YuxK</fullName>
    </submittedName>
</protein>